<name>A0ABV8APZ2_9BACT</name>
<accession>A0ABV8APZ2</accession>
<protein>
    <submittedName>
        <fullName evidence="2">DUF6089 family protein</fullName>
    </submittedName>
</protein>
<gene>
    <name evidence="2" type="ORF">ACFOSV_02100</name>
</gene>
<dbReference type="Gene3D" id="2.40.160.20">
    <property type="match status" value="1"/>
</dbReference>
<reference evidence="3" key="1">
    <citation type="journal article" date="2019" name="Int. J. Syst. Evol. Microbiol.">
        <title>The Global Catalogue of Microorganisms (GCM) 10K type strain sequencing project: providing services to taxonomists for standard genome sequencing and annotation.</title>
        <authorList>
            <consortium name="The Broad Institute Genomics Platform"/>
            <consortium name="The Broad Institute Genome Sequencing Center for Infectious Disease"/>
            <person name="Wu L."/>
            <person name="Ma J."/>
        </authorList>
    </citation>
    <scope>NUCLEOTIDE SEQUENCE [LARGE SCALE GENOMIC DNA]</scope>
    <source>
        <strain evidence="3">CCUG 60523</strain>
    </source>
</reference>
<sequence length="249" mass="28333">MKKVNFQIFNYLFIFSLMFLGIEQIAQAQKYEIGAGAGVASYSGDIMRRIDPGQVGLQGTLFGKRNFDNVWSLRGGVNMAFLNAADSIKPIDQLAVLRDARFRAGIVEISAIMEFNFLDFLRNNSEFRWSPYAFFGLGYTFVIAKGNTYAFNRSEDYNLSTMVIPFGGGVKYRLDDRWTIALEVGMRPTFTDYLDKIDSQEPPVPRFQNPAAPNEPYGINFGNPHDKDWYYFTGIMVSYVISNTKCFAY</sequence>
<comment type="caution">
    <text evidence="2">The sequence shown here is derived from an EMBL/GenBank/DDBJ whole genome shotgun (WGS) entry which is preliminary data.</text>
</comment>
<dbReference type="RefSeq" id="WP_377902907.1">
    <property type="nucleotide sequence ID" value="NZ_JBHRZS010000003.1"/>
</dbReference>
<dbReference type="InterPro" id="IPR045743">
    <property type="entry name" value="DUF6089"/>
</dbReference>
<organism evidence="2 3">
    <name type="scientific">Algoriphagus namhaensis</name>
    <dbReference type="NCBI Taxonomy" id="915353"/>
    <lineage>
        <taxon>Bacteria</taxon>
        <taxon>Pseudomonadati</taxon>
        <taxon>Bacteroidota</taxon>
        <taxon>Cytophagia</taxon>
        <taxon>Cytophagales</taxon>
        <taxon>Cyclobacteriaceae</taxon>
        <taxon>Algoriphagus</taxon>
    </lineage>
</organism>
<dbReference type="Pfam" id="PF19573">
    <property type="entry name" value="DUF6089"/>
    <property type="match status" value="1"/>
</dbReference>
<evidence type="ECO:0000313" key="2">
    <source>
        <dbReference type="EMBL" id="MFC3878946.1"/>
    </source>
</evidence>
<evidence type="ECO:0000313" key="3">
    <source>
        <dbReference type="Proteomes" id="UP001595805"/>
    </source>
</evidence>
<feature type="domain" description="DUF6089" evidence="1">
    <location>
        <begin position="15"/>
        <end position="248"/>
    </location>
</feature>
<dbReference type="SUPFAM" id="SSF56925">
    <property type="entry name" value="OMPA-like"/>
    <property type="match status" value="1"/>
</dbReference>
<dbReference type="InterPro" id="IPR011250">
    <property type="entry name" value="OMP/PagP_B-barrel"/>
</dbReference>
<proteinExistence type="predicted"/>
<keyword evidence="3" id="KW-1185">Reference proteome</keyword>
<dbReference type="EMBL" id="JBHRZS010000003">
    <property type="protein sequence ID" value="MFC3878946.1"/>
    <property type="molecule type" value="Genomic_DNA"/>
</dbReference>
<evidence type="ECO:0000259" key="1">
    <source>
        <dbReference type="Pfam" id="PF19573"/>
    </source>
</evidence>
<dbReference type="Proteomes" id="UP001595805">
    <property type="component" value="Unassembled WGS sequence"/>
</dbReference>